<name>A0A1T4MZD1_9FIRM</name>
<keyword evidence="1" id="KW-0472">Membrane</keyword>
<feature type="transmembrane region" description="Helical" evidence="1">
    <location>
        <begin position="57"/>
        <end position="78"/>
    </location>
</feature>
<dbReference type="RefSeq" id="WP_159444106.1">
    <property type="nucleotide sequence ID" value="NZ_FUXA01000008.1"/>
</dbReference>
<accession>A0A1T4MZD1</accession>
<gene>
    <name evidence="2" type="ORF">SAMN02745110_01396</name>
</gene>
<dbReference type="EMBL" id="FUXA01000008">
    <property type="protein sequence ID" value="SJZ72460.1"/>
    <property type="molecule type" value="Genomic_DNA"/>
</dbReference>
<organism evidence="2 3">
    <name type="scientific">Eubacterium ruminantium</name>
    <dbReference type="NCBI Taxonomy" id="42322"/>
    <lineage>
        <taxon>Bacteria</taxon>
        <taxon>Bacillati</taxon>
        <taxon>Bacillota</taxon>
        <taxon>Clostridia</taxon>
        <taxon>Eubacteriales</taxon>
        <taxon>Eubacteriaceae</taxon>
        <taxon>Eubacterium</taxon>
    </lineage>
</organism>
<reference evidence="2 3" key="1">
    <citation type="submission" date="2017-02" db="EMBL/GenBank/DDBJ databases">
        <authorList>
            <person name="Peterson S.W."/>
        </authorList>
    </citation>
    <scope>NUCLEOTIDE SEQUENCE [LARGE SCALE GENOMIC DNA]</scope>
    <source>
        <strain evidence="2 3">ATCC 17233</strain>
    </source>
</reference>
<evidence type="ECO:0000313" key="3">
    <source>
        <dbReference type="Proteomes" id="UP000189857"/>
    </source>
</evidence>
<dbReference type="Proteomes" id="UP000189857">
    <property type="component" value="Unassembled WGS sequence"/>
</dbReference>
<sequence length="518" mass="57251">VQQGYADQYNGSVQQGYTDQYNSGMQGFNQLNNNYTDFSNIPNPPSGKGPKKNGKKIAIILSIVAVVAALAVAAIIFIPKLLAPKKEDIQKAFQKSAENLADANPVLEDLGLNVMIKKFVSGGGNVEIEQKGLNLPYENILADFDSKNKAVSAFINDGSVEIYYKDKKLYYKQNPDMTGLYVIDSNVTEDNYEESYISDLYEFNGIRVNDIKSFSQVGSLDKEAIKEIVKKLIDDIEYKYDGTKKITLGSKSVKAKKYDMVLPKEKIRSTVKDIIKLYSSYDSDGDIAGGNYAEYLGQTLDSVIANDIVIEVYEYKGAIVALHTEYDINLFGETLNADLEIKCCGDNNIFSAVDASLLFTAEINGRKQSYEFYVGYDAYKDGSKDVTDVSVRVIENGSTNNETTLSYSYDTADDKVEFSVSDDNGRSMSLSGKVTEISKGSSLETRYDNAAGVPGINKFELTVGLSTDYAVEDVPSGETIVDFFTPSESEFKSILSKKMINELDRGGRFIDIEEDNEP</sequence>
<protein>
    <submittedName>
        <fullName evidence="2">Uncharacterized protein</fullName>
    </submittedName>
</protein>
<evidence type="ECO:0000313" key="2">
    <source>
        <dbReference type="EMBL" id="SJZ72460.1"/>
    </source>
</evidence>
<feature type="non-terminal residue" evidence="2">
    <location>
        <position position="1"/>
    </location>
</feature>
<keyword evidence="1" id="KW-0812">Transmembrane</keyword>
<proteinExistence type="predicted"/>
<evidence type="ECO:0000256" key="1">
    <source>
        <dbReference type="SAM" id="Phobius"/>
    </source>
</evidence>
<dbReference type="AlphaFoldDB" id="A0A1T4MZD1"/>
<keyword evidence="3" id="KW-1185">Reference proteome</keyword>
<keyword evidence="1" id="KW-1133">Transmembrane helix</keyword>